<comment type="caution">
    <text evidence="2">The sequence shown here is derived from an EMBL/GenBank/DDBJ whole genome shotgun (WGS) entry which is preliminary data.</text>
</comment>
<evidence type="ECO:0000259" key="1">
    <source>
        <dbReference type="Pfam" id="PF01261"/>
    </source>
</evidence>
<protein>
    <recommendedName>
        <fullName evidence="1">Xylose isomerase-like TIM barrel domain-containing protein</fullName>
    </recommendedName>
</protein>
<dbReference type="AlphaFoldDB" id="T0HD63"/>
<proteinExistence type="predicted"/>
<dbReference type="InterPro" id="IPR013022">
    <property type="entry name" value="Xyl_isomerase-like_TIM-brl"/>
</dbReference>
<gene>
    <name evidence="2" type="ORF">L288_01885</name>
</gene>
<organism evidence="2 3">
    <name type="scientific">Sphingobium quisquiliarum P25</name>
    <dbReference type="NCBI Taxonomy" id="1329909"/>
    <lineage>
        <taxon>Bacteria</taxon>
        <taxon>Pseudomonadati</taxon>
        <taxon>Pseudomonadota</taxon>
        <taxon>Alphaproteobacteria</taxon>
        <taxon>Sphingomonadales</taxon>
        <taxon>Sphingomonadaceae</taxon>
        <taxon>Sphingobium</taxon>
    </lineage>
</organism>
<name>T0HD63_9SPHN</name>
<dbReference type="PANTHER" id="PTHR12110">
    <property type="entry name" value="HYDROXYPYRUVATE ISOMERASE"/>
    <property type="match status" value="1"/>
</dbReference>
<dbReference type="InterPro" id="IPR036237">
    <property type="entry name" value="Xyl_isomerase-like_sf"/>
</dbReference>
<dbReference type="Pfam" id="PF01261">
    <property type="entry name" value="AP_endonuc_2"/>
    <property type="match status" value="1"/>
</dbReference>
<dbReference type="Proteomes" id="UP000015525">
    <property type="component" value="Unassembled WGS sequence"/>
</dbReference>
<feature type="domain" description="Xylose isomerase-like TIM barrel" evidence="1">
    <location>
        <begin position="36"/>
        <end position="272"/>
    </location>
</feature>
<dbReference type="EMBL" id="ATHO01000011">
    <property type="protein sequence ID" value="EQB14266.1"/>
    <property type="molecule type" value="Genomic_DNA"/>
</dbReference>
<reference evidence="2 3" key="1">
    <citation type="journal article" date="2013" name="Genome Announc.">
        <title>Draft Genome Sequence of Sphingobium quisquiliarum Strain P25T, a Novel Hexachlorocyclohexane (HCH)-Degrading Bacterium Isolated from an HCH Dumpsite.</title>
        <authorList>
            <person name="Kumar Singh A."/>
            <person name="Sangwan N."/>
            <person name="Sharma A."/>
            <person name="Gupta V."/>
            <person name="Khurana J.P."/>
            <person name="Lal R."/>
        </authorList>
    </citation>
    <scope>NUCLEOTIDE SEQUENCE [LARGE SCALE GENOMIC DNA]</scope>
    <source>
        <strain evidence="2 3">P25</strain>
    </source>
</reference>
<dbReference type="PANTHER" id="PTHR12110:SF48">
    <property type="entry name" value="BLL3656 PROTEIN"/>
    <property type="match status" value="1"/>
</dbReference>
<dbReference type="Gene3D" id="3.20.20.150">
    <property type="entry name" value="Divalent-metal-dependent TIM barrel enzymes"/>
    <property type="match status" value="1"/>
</dbReference>
<evidence type="ECO:0000313" key="3">
    <source>
        <dbReference type="Proteomes" id="UP000015525"/>
    </source>
</evidence>
<keyword evidence="3" id="KW-1185">Reference proteome</keyword>
<dbReference type="InterPro" id="IPR050312">
    <property type="entry name" value="IolE/XylAMocC-like"/>
</dbReference>
<evidence type="ECO:0000313" key="2">
    <source>
        <dbReference type="EMBL" id="EQB14266.1"/>
    </source>
</evidence>
<sequence length="292" mass="31822">MPGRRPALIATCWTIAGNVRPDAPDNVSRWPLEDRIDAAARAGYQGVGFWLGDLARWRERGKDYRTLCRRLTDAGLRIVELEYLPDWFADGDRRKRSDAARAELFEAADMLGARHVKVMPPFGDEGWDMARLAEQFAALCADAAPHGLAMALEMIPFSDLPDLPSALDMVSRAGAANGGLLIDIWHVVRSGSAVEDVAAVPARFIKAVELCDADKVMRGSITEDTMRHRRLCGEGDFDLPAFLRALGRTGYDGPYGVEILSDAFRALPLDEAARASFVTAAGLFGGGSGEMR</sequence>
<dbReference type="SUPFAM" id="SSF51658">
    <property type="entry name" value="Xylose isomerase-like"/>
    <property type="match status" value="1"/>
</dbReference>
<accession>T0HD63</accession>
<dbReference type="RefSeq" id="WP_021236701.1">
    <property type="nucleotide sequence ID" value="NZ_ATHO01000011.1"/>
</dbReference>
<dbReference type="PATRIC" id="fig|1329909.3.peg.349"/>